<dbReference type="EMBL" id="FTLG01000188">
    <property type="protein sequence ID" value="SIP73833.1"/>
    <property type="molecule type" value="Genomic_DNA"/>
</dbReference>
<evidence type="ECO:0000313" key="2">
    <source>
        <dbReference type="Proteomes" id="UP000196435"/>
    </source>
</evidence>
<name>A0A1N6MY81_9GAMM</name>
<sequence>MTLHKLLVMVSEGKNSLLWESGKIKVTGKGDLLNNDYTHCFSGCEFVVCNLKFIKYIGSVI</sequence>
<proteinExistence type="predicted"/>
<reference evidence="2" key="1">
    <citation type="submission" date="2016-12" db="EMBL/GenBank/DDBJ databases">
        <authorList>
            <person name="Gaudriault S."/>
        </authorList>
    </citation>
    <scope>NUCLEOTIDE SEQUENCE [LARGE SCALE GENOMIC DNA]</scope>
    <source>
        <strain evidence="2">HGB1681 (deposited as PTA-6826 in the American Type Culture Collection)</strain>
    </source>
</reference>
<organism evidence="1 2">
    <name type="scientific">Xenorhabdus innexi</name>
    <dbReference type="NCBI Taxonomy" id="290109"/>
    <lineage>
        <taxon>Bacteria</taxon>
        <taxon>Pseudomonadati</taxon>
        <taxon>Pseudomonadota</taxon>
        <taxon>Gammaproteobacteria</taxon>
        <taxon>Enterobacterales</taxon>
        <taxon>Morganellaceae</taxon>
        <taxon>Xenorhabdus</taxon>
    </lineage>
</organism>
<dbReference type="Proteomes" id="UP000196435">
    <property type="component" value="Unassembled WGS sequence"/>
</dbReference>
<accession>A0A1N6MY81</accession>
<dbReference type="AlphaFoldDB" id="A0A1N6MY81"/>
<gene>
    <name evidence="1" type="ORF">XIS1_460148</name>
</gene>
<protein>
    <submittedName>
        <fullName evidence="1">Uncharacterized protein</fullName>
    </submittedName>
</protein>
<evidence type="ECO:0000313" key="1">
    <source>
        <dbReference type="EMBL" id="SIP73833.1"/>
    </source>
</evidence>